<dbReference type="SMART" id="SM00822">
    <property type="entry name" value="PKS_KR"/>
    <property type="match status" value="1"/>
</dbReference>
<dbReference type="EC" id="1.1.1.-" evidence="3"/>
<dbReference type="InterPro" id="IPR057326">
    <property type="entry name" value="KR_dom"/>
</dbReference>
<dbReference type="Pfam" id="PF00106">
    <property type="entry name" value="adh_short"/>
    <property type="match status" value="1"/>
</dbReference>
<reference evidence="3 4" key="1">
    <citation type="submission" date="2019-02" db="EMBL/GenBank/DDBJ databases">
        <title>Planctomycetal bacteria perform biofilm scaping via a novel small molecule.</title>
        <authorList>
            <person name="Jeske O."/>
            <person name="Boedeker C."/>
            <person name="Wiegand S."/>
            <person name="Breitling P."/>
            <person name="Kallscheuer N."/>
            <person name="Jogler M."/>
            <person name="Rohde M."/>
            <person name="Petersen J."/>
            <person name="Medema M.H."/>
            <person name="Surup F."/>
            <person name="Jogler C."/>
        </authorList>
    </citation>
    <scope>NUCLEOTIDE SEQUENCE [LARGE SCALE GENOMIC DNA]</scope>
    <source>
        <strain evidence="3 4">Mal15</strain>
    </source>
</reference>
<evidence type="ECO:0000313" key="4">
    <source>
        <dbReference type="Proteomes" id="UP000321353"/>
    </source>
</evidence>
<keyword evidence="1 3" id="KW-0560">Oxidoreductase</keyword>
<protein>
    <submittedName>
        <fullName evidence="3">Levodione reductase</fullName>
        <ecNumber evidence="3">1.1.1.-</ecNumber>
    </submittedName>
</protein>
<keyword evidence="4" id="KW-1185">Reference proteome</keyword>
<evidence type="ECO:0000256" key="1">
    <source>
        <dbReference type="ARBA" id="ARBA00023002"/>
    </source>
</evidence>
<dbReference type="KEGG" id="smam:Mal15_56590"/>
<sequence>MDIDGETVLIAGGSSGLGAACVGRLLQERANVVIADVKPPANESQREFYCQTDVTDESSVKDAIEFAKNRFGSLRGCVICAGVIHAQRIVGRDGPFDLAEFRRVIEVNLVGTFNVLRLCAAAIQANAPDEEGERGAIVMTASISAMEGQVGQAAYSASKGGVASLTLPAAREFAPLGIRVVTIAPGVFQTPLMDNVNEKGLAVLRDQTLFPPRFGRPEEFAETVLHVLQNPMMNGTVIRLDGGMRMR</sequence>
<accession>A0A5B9MJY2</accession>
<evidence type="ECO:0000259" key="2">
    <source>
        <dbReference type="SMART" id="SM00822"/>
    </source>
</evidence>
<dbReference type="Gene3D" id="3.40.50.720">
    <property type="entry name" value="NAD(P)-binding Rossmann-like Domain"/>
    <property type="match status" value="1"/>
</dbReference>
<feature type="domain" description="Ketoreductase" evidence="2">
    <location>
        <begin position="6"/>
        <end position="186"/>
    </location>
</feature>
<dbReference type="RefSeq" id="WP_147870642.1">
    <property type="nucleotide sequence ID" value="NZ_CP036264.1"/>
</dbReference>
<dbReference type="InterPro" id="IPR036291">
    <property type="entry name" value="NAD(P)-bd_dom_sf"/>
</dbReference>
<dbReference type="Proteomes" id="UP000321353">
    <property type="component" value="Chromosome"/>
</dbReference>
<gene>
    <name evidence="3" type="primary">lvr</name>
    <name evidence="3" type="ORF">Mal15_56590</name>
</gene>
<dbReference type="GO" id="GO:0016491">
    <property type="term" value="F:oxidoreductase activity"/>
    <property type="evidence" value="ECO:0007669"/>
    <property type="project" value="UniProtKB-KW"/>
</dbReference>
<dbReference type="PANTHER" id="PTHR43658">
    <property type="entry name" value="SHORT-CHAIN DEHYDROGENASE/REDUCTASE"/>
    <property type="match status" value="1"/>
</dbReference>
<dbReference type="PANTHER" id="PTHR43658:SF8">
    <property type="entry name" value="17-BETA-HYDROXYSTEROID DEHYDROGENASE 14-RELATED"/>
    <property type="match status" value="1"/>
</dbReference>
<proteinExistence type="predicted"/>
<dbReference type="InterPro" id="IPR020904">
    <property type="entry name" value="Sc_DH/Rdtase_CS"/>
</dbReference>
<name>A0A5B9MJY2_9BACT</name>
<dbReference type="EMBL" id="CP036264">
    <property type="protein sequence ID" value="QEG01582.1"/>
    <property type="molecule type" value="Genomic_DNA"/>
</dbReference>
<dbReference type="AlphaFoldDB" id="A0A5B9MJY2"/>
<organism evidence="3 4">
    <name type="scientific">Stieleria maiorica</name>
    <dbReference type="NCBI Taxonomy" id="2795974"/>
    <lineage>
        <taxon>Bacteria</taxon>
        <taxon>Pseudomonadati</taxon>
        <taxon>Planctomycetota</taxon>
        <taxon>Planctomycetia</taxon>
        <taxon>Pirellulales</taxon>
        <taxon>Pirellulaceae</taxon>
        <taxon>Stieleria</taxon>
    </lineage>
</organism>
<dbReference type="PROSITE" id="PS00061">
    <property type="entry name" value="ADH_SHORT"/>
    <property type="match status" value="1"/>
</dbReference>
<dbReference type="PRINTS" id="PR00081">
    <property type="entry name" value="GDHRDH"/>
</dbReference>
<dbReference type="SUPFAM" id="SSF51735">
    <property type="entry name" value="NAD(P)-binding Rossmann-fold domains"/>
    <property type="match status" value="1"/>
</dbReference>
<dbReference type="InterPro" id="IPR002347">
    <property type="entry name" value="SDR_fam"/>
</dbReference>
<evidence type="ECO:0000313" key="3">
    <source>
        <dbReference type="EMBL" id="QEG01582.1"/>
    </source>
</evidence>